<feature type="region of interest" description="Disordered" evidence="1">
    <location>
        <begin position="288"/>
        <end position="377"/>
    </location>
</feature>
<dbReference type="KEGG" id="ssl:SS1G_06813"/>
<feature type="region of interest" description="Disordered" evidence="1">
    <location>
        <begin position="437"/>
        <end position="473"/>
    </location>
</feature>
<name>A0A1D9QJ10_SCLS1</name>
<feature type="compositionally biased region" description="Polar residues" evidence="1">
    <location>
        <begin position="327"/>
        <end position="347"/>
    </location>
</feature>
<feature type="region of interest" description="Disordered" evidence="1">
    <location>
        <begin position="155"/>
        <end position="174"/>
    </location>
</feature>
<dbReference type="EMBL" id="CP017826">
    <property type="protein sequence ID" value="APA14792.1"/>
    <property type="molecule type" value="Genomic_DNA"/>
</dbReference>
<feature type="region of interest" description="Disordered" evidence="1">
    <location>
        <begin position="1"/>
        <end position="20"/>
    </location>
</feature>
<dbReference type="OMA" id="MWKRLQG"/>
<dbReference type="VEuPathDB" id="FungiDB:sscle_13g095620"/>
<evidence type="ECO:0000313" key="3">
    <source>
        <dbReference type="Proteomes" id="UP000177798"/>
    </source>
</evidence>
<dbReference type="Proteomes" id="UP000177798">
    <property type="component" value="Chromosome 13"/>
</dbReference>
<gene>
    <name evidence="2" type="ORF">sscle_13g095620</name>
</gene>
<feature type="region of interest" description="Disordered" evidence="1">
    <location>
        <begin position="490"/>
        <end position="511"/>
    </location>
</feature>
<organism evidence="2 3">
    <name type="scientific">Sclerotinia sclerotiorum (strain ATCC 18683 / 1980 / Ss-1)</name>
    <name type="common">White mold</name>
    <name type="synonym">Whetzelinia sclerotiorum</name>
    <dbReference type="NCBI Taxonomy" id="665079"/>
    <lineage>
        <taxon>Eukaryota</taxon>
        <taxon>Fungi</taxon>
        <taxon>Dikarya</taxon>
        <taxon>Ascomycota</taxon>
        <taxon>Pezizomycotina</taxon>
        <taxon>Leotiomycetes</taxon>
        <taxon>Helotiales</taxon>
        <taxon>Sclerotiniaceae</taxon>
        <taxon>Sclerotinia</taxon>
    </lineage>
</organism>
<feature type="compositionally biased region" description="Basic and acidic residues" evidence="1">
    <location>
        <begin position="204"/>
        <end position="218"/>
    </location>
</feature>
<dbReference type="RefSeq" id="XP_001592572.1">
    <property type="nucleotide sequence ID" value="XM_001592522.1"/>
</dbReference>
<feature type="compositionally biased region" description="Polar residues" evidence="1">
    <location>
        <begin position="448"/>
        <end position="466"/>
    </location>
</feature>
<evidence type="ECO:0000313" key="2">
    <source>
        <dbReference type="EMBL" id="APA14792.1"/>
    </source>
</evidence>
<reference evidence="3" key="1">
    <citation type="journal article" date="2017" name="Genome Biol. Evol.">
        <title>The complete genome sequence of the phytopathogenic fungus Sclerotinia sclerotiorum reveals insights into the genome architecture of broad host range pathogens.</title>
        <authorList>
            <person name="Derbyshire M."/>
            <person name="Denton-Giles M."/>
            <person name="Hegedus D."/>
            <person name="Seifbarghy S."/>
            <person name="Rollins J."/>
            <person name="van Kan J."/>
            <person name="Seidl M.F."/>
            <person name="Faino L."/>
            <person name="Mbengue M."/>
            <person name="Navaud O."/>
            <person name="Raffaele S."/>
            <person name="Hammond-Kosack K."/>
            <person name="Heard S."/>
            <person name="Oliver R."/>
        </authorList>
    </citation>
    <scope>NUCLEOTIDE SEQUENCE [LARGE SCALE GENOMIC DNA]</scope>
    <source>
        <strain evidence="3">ATCC 18683 / 1980 / Ss-1</strain>
    </source>
</reference>
<dbReference type="PANTHER" id="PTHR42023">
    <property type="entry name" value="BHLH DOMAIN-CONTAINING PROTEIN"/>
    <property type="match status" value="1"/>
</dbReference>
<feature type="region of interest" description="Disordered" evidence="1">
    <location>
        <begin position="67"/>
        <end position="105"/>
    </location>
</feature>
<dbReference type="AlphaFoldDB" id="A0A1D9QJ10"/>
<dbReference type="PANTHER" id="PTHR42023:SF1">
    <property type="entry name" value="BHLH DOMAIN-CONTAINING PROTEIN"/>
    <property type="match status" value="1"/>
</dbReference>
<feature type="compositionally biased region" description="Low complexity" evidence="1">
    <location>
        <begin position="542"/>
        <end position="557"/>
    </location>
</feature>
<sequence>MWKRLNTSRSSNGTTARQSAISEPVLVETTIFEKSYGAAGGININMGMPSSNRYAPPPKAIRNNTPKGLPLLPFEAVPPMQHSQQNSDNLRPVSSVHSQPSPGPMNDQFPYNTYAKPMTPNSVEVSPPSSPEFDGTRRNANRYQDHEVSPIDEVPDISRLGFGNSKERTDARLKPPASSIPVIRKEKRRNHVAVAAANLLSRKDVDGPKGWKTADARWDSYSGEQTTSERGKPQPINPGEYSTPELRNVRQMGNTSIISAGASVQKPPNAPSFAERVRKLKNNAPVEKPEWKGATGRSAIVPTPSDNYSIPPLKIPIPSKNEKRITSDTNTPVSSIRSANSETQAASTFMDLPSPLSIDAGHSLSGRNSPQSYNEPSIRNPEPVHAAHLANFTTNITTDFPTTDFSIEYYPSHSKQDSTGTIERNFREALKNSFPPIDLNEPYVQPPSRFSVSTKATSEATQSTRAPSLDLQNDMHPPLPTQSYNMTTQAPTSILSRKRPKVGADDSTSMYSTKSITRKAINSNSPITISMTSSIPREHNHLPQSSSTLTKSLPSTPAETASSDPISNLKARLETLTHRRQNIEKLIKQMTELMPADRMIATDEVKRKREMEKKQIEALREEEAEIRREEHECGLKLHRAWKRKDKQAGYEGTGLWVRRVTG</sequence>
<accession>A0A1D9QJ10</accession>
<feature type="compositionally biased region" description="Polar residues" evidence="1">
    <location>
        <begin position="365"/>
        <end position="377"/>
    </location>
</feature>
<proteinExistence type="predicted"/>
<feature type="region of interest" description="Disordered" evidence="1">
    <location>
        <begin position="537"/>
        <end position="567"/>
    </location>
</feature>
<protein>
    <submittedName>
        <fullName evidence="2">Uncharacterized protein</fullName>
    </submittedName>
</protein>
<dbReference type="OrthoDB" id="4507572at2759"/>
<feature type="region of interest" description="Disordered" evidence="1">
    <location>
        <begin position="204"/>
        <end position="243"/>
    </location>
</feature>
<feature type="compositionally biased region" description="Low complexity" evidence="1">
    <location>
        <begin position="309"/>
        <end position="319"/>
    </location>
</feature>
<evidence type="ECO:0000256" key="1">
    <source>
        <dbReference type="SAM" id="MobiDB-lite"/>
    </source>
</evidence>